<dbReference type="Pfam" id="PF00202">
    <property type="entry name" value="Aminotran_3"/>
    <property type="match status" value="1"/>
</dbReference>
<reference evidence="5 6" key="1">
    <citation type="submission" date="2016-11" db="EMBL/GenBank/DDBJ databases">
        <title>Whole genomes of Flavobacteriaceae.</title>
        <authorList>
            <person name="Stine C."/>
            <person name="Li C."/>
            <person name="Tadesse D."/>
        </authorList>
    </citation>
    <scope>NUCLEOTIDE SEQUENCE [LARGE SCALE GENOMIC DNA]</scope>
    <source>
        <strain evidence="5 6">DSM 24704</strain>
    </source>
</reference>
<accession>A0A227PGZ9</accession>
<organism evidence="5 6">
    <name type="scientific">Flavobacterium araucananum</name>
    <dbReference type="NCBI Taxonomy" id="946678"/>
    <lineage>
        <taxon>Bacteria</taxon>
        <taxon>Pseudomonadati</taxon>
        <taxon>Bacteroidota</taxon>
        <taxon>Flavobacteriia</taxon>
        <taxon>Flavobacteriales</taxon>
        <taxon>Flavobacteriaceae</taxon>
        <taxon>Flavobacterium</taxon>
    </lineage>
</organism>
<evidence type="ECO:0000256" key="3">
    <source>
        <dbReference type="ARBA" id="ARBA00022898"/>
    </source>
</evidence>
<dbReference type="GO" id="GO:0030170">
    <property type="term" value="F:pyridoxal phosphate binding"/>
    <property type="evidence" value="ECO:0007669"/>
    <property type="project" value="InterPro"/>
</dbReference>
<dbReference type="Gene3D" id="3.40.640.10">
    <property type="entry name" value="Type I PLP-dependent aspartate aminotransferase-like (Major domain)"/>
    <property type="match status" value="1"/>
</dbReference>
<evidence type="ECO:0000256" key="4">
    <source>
        <dbReference type="RuleBase" id="RU003560"/>
    </source>
</evidence>
<dbReference type="InterPro" id="IPR015421">
    <property type="entry name" value="PyrdxlP-dep_Trfase_major"/>
</dbReference>
<dbReference type="Gene3D" id="3.90.1150.10">
    <property type="entry name" value="Aspartate Aminotransferase, domain 1"/>
    <property type="match status" value="1"/>
</dbReference>
<dbReference type="EMBL" id="MUGS01000004">
    <property type="protein sequence ID" value="OXG09149.1"/>
    <property type="molecule type" value="Genomic_DNA"/>
</dbReference>
<dbReference type="PIRSF" id="PIRSF000521">
    <property type="entry name" value="Transaminase_4ab_Lys_Orn"/>
    <property type="match status" value="1"/>
</dbReference>
<dbReference type="InterPro" id="IPR005814">
    <property type="entry name" value="Aminotrans_3"/>
</dbReference>
<comment type="caution">
    <text evidence="5">The sequence shown here is derived from an EMBL/GenBank/DDBJ whole genome shotgun (WGS) entry which is preliminary data.</text>
</comment>
<dbReference type="PANTHER" id="PTHR43094">
    <property type="entry name" value="AMINOTRANSFERASE"/>
    <property type="match status" value="1"/>
</dbReference>
<keyword evidence="6" id="KW-1185">Reference proteome</keyword>
<evidence type="ECO:0000256" key="1">
    <source>
        <dbReference type="ARBA" id="ARBA00001933"/>
    </source>
</evidence>
<name>A0A227PGZ9_9FLAO</name>
<dbReference type="AlphaFoldDB" id="A0A227PGZ9"/>
<dbReference type="GO" id="GO:0008483">
    <property type="term" value="F:transaminase activity"/>
    <property type="evidence" value="ECO:0007669"/>
    <property type="project" value="UniProtKB-KW"/>
</dbReference>
<comment type="cofactor">
    <cofactor evidence="1">
        <name>pyridoxal 5'-phosphate</name>
        <dbReference type="ChEBI" id="CHEBI:597326"/>
    </cofactor>
</comment>
<dbReference type="PANTHER" id="PTHR43094:SF1">
    <property type="entry name" value="AMINOTRANSFERASE CLASS-III"/>
    <property type="match status" value="1"/>
</dbReference>
<dbReference type="SUPFAM" id="SSF53383">
    <property type="entry name" value="PLP-dependent transferases"/>
    <property type="match status" value="1"/>
</dbReference>
<sequence length="452" mass="49495">MIKSLIQSMVVCPDMSKTYPKIQYGKGIYLFDENGKRYLDGSAGSSSVANIGHGRQEVADAVSQQIARVSVLPTHAFSSEVVENYLDRLVDFAPAGFQKAWTVMSGTEAVENALKLALQYHQLRGDTKRYKIISRWSTYHGNSVFTLDVGGMKARRELYSKWLNNFPHVSAAYNYRRPGEYNEAEYVESLLNEFETTIVEAGPETIAAFIAEPVIAAALGAVPPPENYFRGIYAICRKYGILVISDEILSGFGRTGENFGINNFGVVPDIIACGKGISGGYFPLSAVIVSEKVMSPFVDTKTAFLGGHTFACNPVGATVGNLVLDIIEREKLIDHSKNIGAIFLKKLESLYEFDIVGDVRGIGLQCGIELVQDKITKQPFPAAMGISKMIGEKSIEKGVVLYPGKGSVDGISGDHILITPPLTINEEQLDEIISVLRTCLKEVTTEIKKQRV</sequence>
<evidence type="ECO:0000256" key="2">
    <source>
        <dbReference type="ARBA" id="ARBA00008954"/>
    </source>
</evidence>
<dbReference type="RefSeq" id="WP_089478236.1">
    <property type="nucleotide sequence ID" value="NZ_MUGS01000004.1"/>
</dbReference>
<dbReference type="OrthoDB" id="730777at2"/>
<dbReference type="Proteomes" id="UP000214684">
    <property type="component" value="Unassembled WGS sequence"/>
</dbReference>
<keyword evidence="5" id="KW-0032">Aminotransferase</keyword>
<protein>
    <submittedName>
        <fullName evidence="5">Aspartate aminotransferase family protein</fullName>
    </submittedName>
</protein>
<evidence type="ECO:0000313" key="6">
    <source>
        <dbReference type="Proteomes" id="UP000214684"/>
    </source>
</evidence>
<dbReference type="CDD" id="cd00610">
    <property type="entry name" value="OAT_like"/>
    <property type="match status" value="1"/>
</dbReference>
<proteinExistence type="inferred from homology"/>
<dbReference type="InterPro" id="IPR015424">
    <property type="entry name" value="PyrdxlP-dep_Trfase"/>
</dbReference>
<keyword evidence="5" id="KW-0808">Transferase</keyword>
<dbReference type="InterPro" id="IPR015422">
    <property type="entry name" value="PyrdxlP-dep_Trfase_small"/>
</dbReference>
<evidence type="ECO:0000313" key="5">
    <source>
        <dbReference type="EMBL" id="OXG09149.1"/>
    </source>
</evidence>
<dbReference type="InterPro" id="IPR049704">
    <property type="entry name" value="Aminotrans_3_PPA_site"/>
</dbReference>
<gene>
    <name evidence="5" type="ORF">B0A64_03905</name>
</gene>
<comment type="similarity">
    <text evidence="2 4">Belongs to the class-III pyridoxal-phosphate-dependent aminotransferase family.</text>
</comment>
<dbReference type="PROSITE" id="PS00600">
    <property type="entry name" value="AA_TRANSFER_CLASS_3"/>
    <property type="match status" value="1"/>
</dbReference>
<keyword evidence="3 4" id="KW-0663">Pyridoxal phosphate</keyword>